<keyword evidence="9 19" id="KW-0106">Calcium</keyword>
<keyword evidence="12 22" id="KW-0472">Membrane</keyword>
<dbReference type="InterPro" id="IPR001382">
    <property type="entry name" value="Glyco_hydro_47"/>
</dbReference>
<dbReference type="GO" id="GO:0005975">
    <property type="term" value="P:carbohydrate metabolic process"/>
    <property type="evidence" value="ECO:0007669"/>
    <property type="project" value="InterPro"/>
</dbReference>
<evidence type="ECO:0000313" key="23">
    <source>
        <dbReference type="EMBL" id="CAF1463309.1"/>
    </source>
</evidence>
<dbReference type="GO" id="GO:0010498">
    <property type="term" value="P:proteasomal protein catabolic process"/>
    <property type="evidence" value="ECO:0007669"/>
    <property type="project" value="UniProtKB-ARBA"/>
</dbReference>
<dbReference type="EMBL" id="CAJOAZ010003044">
    <property type="protein sequence ID" value="CAF3980280.1"/>
    <property type="molecule type" value="Genomic_DNA"/>
</dbReference>
<comment type="cofactor">
    <cofactor evidence="1 19">
        <name>Ca(2+)</name>
        <dbReference type="ChEBI" id="CHEBI:29108"/>
    </cofactor>
</comment>
<evidence type="ECO:0000256" key="19">
    <source>
        <dbReference type="PIRSR" id="PIRSR601382-2"/>
    </source>
</evidence>
<feature type="active site" evidence="18">
    <location>
        <position position="629"/>
    </location>
</feature>
<comment type="similarity">
    <text evidence="4 21">Belongs to the glycosyl hydrolase 47 family.</text>
</comment>
<evidence type="ECO:0000256" key="3">
    <source>
        <dbReference type="ARBA" id="ARBA00004922"/>
    </source>
</evidence>
<evidence type="ECO:0000256" key="6">
    <source>
        <dbReference type="ARBA" id="ARBA00022723"/>
    </source>
</evidence>
<evidence type="ECO:0000313" key="24">
    <source>
        <dbReference type="EMBL" id="CAF3980280.1"/>
    </source>
</evidence>
<dbReference type="InterPro" id="IPR012341">
    <property type="entry name" value="6hp_glycosidase-like_sf"/>
</dbReference>
<dbReference type="Proteomes" id="UP000663844">
    <property type="component" value="Unassembled WGS sequence"/>
</dbReference>
<proteinExistence type="inferred from homology"/>
<dbReference type="Gene3D" id="1.50.10.10">
    <property type="match status" value="1"/>
</dbReference>
<feature type="transmembrane region" description="Helical" evidence="22">
    <location>
        <begin position="208"/>
        <end position="225"/>
    </location>
</feature>
<evidence type="ECO:0000256" key="5">
    <source>
        <dbReference type="ARBA" id="ARBA00022692"/>
    </source>
</evidence>
<dbReference type="EMBL" id="CAJNOG010001676">
    <property type="protein sequence ID" value="CAF1463309.1"/>
    <property type="molecule type" value="Genomic_DNA"/>
</dbReference>
<evidence type="ECO:0000256" key="12">
    <source>
        <dbReference type="ARBA" id="ARBA00023136"/>
    </source>
</evidence>
<comment type="pathway">
    <text evidence="3">Protein modification; protein glycosylation.</text>
</comment>
<name>A0A819MIT7_9BILA</name>
<evidence type="ECO:0000256" key="9">
    <source>
        <dbReference type="ARBA" id="ARBA00022837"/>
    </source>
</evidence>
<evidence type="ECO:0000256" key="21">
    <source>
        <dbReference type="RuleBase" id="RU361193"/>
    </source>
</evidence>
<feature type="active site" evidence="18">
    <location>
        <position position="491"/>
    </location>
</feature>
<dbReference type="PRINTS" id="PR00747">
    <property type="entry name" value="GLYHDRLASE47"/>
</dbReference>
<feature type="disulfide bond" evidence="20">
    <location>
        <begin position="556"/>
        <end position="586"/>
    </location>
</feature>
<keyword evidence="8" id="KW-0256">Endoplasmic reticulum</keyword>
<keyword evidence="13 20" id="KW-1015">Disulfide bond</keyword>
<keyword evidence="5 22" id="KW-0812">Transmembrane</keyword>
<evidence type="ECO:0000256" key="15">
    <source>
        <dbReference type="ARBA" id="ARBA00047669"/>
    </source>
</evidence>
<evidence type="ECO:0000256" key="2">
    <source>
        <dbReference type="ARBA" id="ARBA00004648"/>
    </source>
</evidence>
<evidence type="ECO:0000256" key="8">
    <source>
        <dbReference type="ARBA" id="ARBA00022824"/>
    </source>
</evidence>
<dbReference type="GO" id="GO:0004571">
    <property type="term" value="F:mannosyl-oligosaccharide 1,2-alpha-mannosidase activity"/>
    <property type="evidence" value="ECO:0007669"/>
    <property type="project" value="UniProtKB-EC"/>
</dbReference>
<dbReference type="SUPFAM" id="SSF48225">
    <property type="entry name" value="Seven-hairpin glycosidases"/>
    <property type="match status" value="1"/>
</dbReference>
<dbReference type="Pfam" id="PF01532">
    <property type="entry name" value="Glyco_hydro_47"/>
    <property type="match status" value="1"/>
</dbReference>
<feature type="binding site" evidence="19">
    <location>
        <position position="716"/>
    </location>
    <ligand>
        <name>Ca(2+)</name>
        <dbReference type="ChEBI" id="CHEBI:29108"/>
    </ligand>
</feature>
<evidence type="ECO:0000256" key="22">
    <source>
        <dbReference type="SAM" id="Phobius"/>
    </source>
</evidence>
<dbReference type="FunFam" id="1.50.10.10:FF:000010">
    <property type="entry name" value="alpha-1,2-Mannosidase"/>
    <property type="match status" value="1"/>
</dbReference>
<dbReference type="GO" id="GO:0005509">
    <property type="term" value="F:calcium ion binding"/>
    <property type="evidence" value="ECO:0007669"/>
    <property type="project" value="InterPro"/>
</dbReference>
<keyword evidence="6 19" id="KW-0479">Metal-binding</keyword>
<dbReference type="GO" id="GO:0034976">
    <property type="term" value="P:response to endoplasmic reticulum stress"/>
    <property type="evidence" value="ECO:0007669"/>
    <property type="project" value="UniProtKB-ARBA"/>
</dbReference>
<evidence type="ECO:0000256" key="1">
    <source>
        <dbReference type="ARBA" id="ARBA00001913"/>
    </source>
</evidence>
<evidence type="ECO:0000256" key="11">
    <source>
        <dbReference type="ARBA" id="ARBA00022989"/>
    </source>
</evidence>
<evidence type="ECO:0000256" key="4">
    <source>
        <dbReference type="ARBA" id="ARBA00007658"/>
    </source>
</evidence>
<protein>
    <recommendedName>
        <fullName evidence="21">alpha-1,2-Mannosidase</fullName>
        <ecNumber evidence="21">3.2.1.-</ecNumber>
    </recommendedName>
</protein>
<evidence type="ECO:0000256" key="13">
    <source>
        <dbReference type="ARBA" id="ARBA00023157"/>
    </source>
</evidence>
<evidence type="ECO:0000256" key="7">
    <source>
        <dbReference type="ARBA" id="ARBA00022801"/>
    </source>
</evidence>
<evidence type="ECO:0000256" key="16">
    <source>
        <dbReference type="ARBA" id="ARBA00048605"/>
    </source>
</evidence>
<gene>
    <name evidence="23" type="ORF">JYZ213_LOCUS41380</name>
    <name evidence="24" type="ORF">OXD698_LOCUS28345</name>
</gene>
<feature type="active site" description="Proton donor" evidence="18">
    <location>
        <position position="360"/>
    </location>
</feature>
<sequence>MSEQSVLSCLRDQQSYFHLEDAVNLNSSKLNKMKHNVPVFGLAKTRHKPTWGLDPDGIILIPCFTFSTFTAPKIGKWRTIFETLPKIADKIKWENRVKKVMWRGARTGDRWWLTGLEQRLTAIYNTIAAAGYKDRCDYFYPANDGLQIITYGWTSAAIQLLQTSRVGKDFGVVAFKDLNFHNSSNTEQIILQIPTMIYFWRRLPRQQWSFIIGFLFLLLFIYVLYCKHSIKSAEDIPYEQDLSTINQEKEIWRKKQPQTNQLSSTAKIFSIPTDKRQRAVRNAMRHAWKAYRTYAWGYDELEPITKTPSVWFGLGCTIIDAIDTLYIMNMTEEYNQAREWIKTSFDVDSTSVDRFNSHFEITIRLLGGLLSIYHLTMDEIFLKRATQLGDRLLLNFNSSTGLPYTEINLKQKCTNPSPSTSELTTAEVGTVQLEMRDLSRITGDKKYENAADRSVATLHNQTKKDGLVSITINSLTGKFTDSTITFGARGDSYYEYLLKQWLQTGQKRPSFWDDWIESMDGVRKHLWRRTYPKEYYFVGELINRSTFTPKMDHLACFLAGNLALGWNFHRSLTYLFDMAKNLTTTCYQMYVQQPTGLSPEIAFFNIEPNFNKSSIIIHDGDVHNLLRPEVVESLYYIYHLTGDKIYQDRGWEIFQAFEKYSRVDSGYTTIGDVRNKDNVKPRNKMESFFLAETLKYLYLLFDTTNLFAFDQWIFNTEAHPLPIYSN</sequence>
<evidence type="ECO:0000256" key="20">
    <source>
        <dbReference type="PIRSR" id="PIRSR601382-3"/>
    </source>
</evidence>
<evidence type="ECO:0000256" key="17">
    <source>
        <dbReference type="ARBA" id="ARBA00053655"/>
    </source>
</evidence>
<accession>A0A819MIT7</accession>
<dbReference type="InterPro" id="IPR036026">
    <property type="entry name" value="Seven-hairpin_glycosidases"/>
</dbReference>
<dbReference type="PANTHER" id="PTHR11742">
    <property type="entry name" value="MANNOSYL-OLIGOSACCHARIDE ALPHA-1,2-MANNOSIDASE-RELATED"/>
    <property type="match status" value="1"/>
</dbReference>
<dbReference type="EC" id="3.2.1.-" evidence="21"/>
<comment type="function">
    <text evidence="17">Involved in glycoprotein quality control targeting of misfolded glycoproteins for degradation. It primarily trims a single alpha-1,2-linked mannose residue from Man(9)GlcNAc(2) to produce Man(8)GlcNAc(2), but at high enzyme concentrations, as found in the ER quality control compartment (ERQC), it further trims the carbohydrates to Man(5-6)GlcNAc(2).</text>
</comment>
<evidence type="ECO:0000313" key="25">
    <source>
        <dbReference type="Proteomes" id="UP000663844"/>
    </source>
</evidence>
<comment type="catalytic activity">
    <reaction evidence="16">
        <text>N(4)-(alpha-D-Man-(1-&gt;2)-alpha-D-Man-(1-&gt;2)-alpha-D-Man-(1-&gt;3)-[alpha-D-Man-(1-&gt;2)-alpha-D-Man-(1-&gt;3)-[alpha-D-Man-(1-&gt;2)-alpha-D-Man-(1-&gt;6)]-alpha-D-Man-(1-&gt;6)]-beta-D-Man-(1-&gt;4)-beta-D-GlcNAc-(1-&gt;4)-beta-D-GlcNAc)-L-asparaginyl-[protein] (N-glucan mannose isomer 9A1,2,3B1,2,3) + 4 H2O = N(4)-(alpha-D-Man-(1-&gt;3)-[alpha-D-Man-(1-&gt;3)-[alpha-D-Man-(1-&gt;6)]-alpha-D-Man-(1-&gt;6)]-beta-D-Man-(1-&gt;4)-beta-D-GlcNAc-(1-&gt;4)-beta-D-GlcNAc)-L-asparaginyl-[protein] (N-glucan mannose isomer 5A1,2) + 4 beta-D-mannose</text>
        <dbReference type="Rhea" id="RHEA:56008"/>
        <dbReference type="Rhea" id="RHEA-COMP:14356"/>
        <dbReference type="Rhea" id="RHEA-COMP:14367"/>
        <dbReference type="ChEBI" id="CHEBI:15377"/>
        <dbReference type="ChEBI" id="CHEBI:28563"/>
        <dbReference type="ChEBI" id="CHEBI:59087"/>
        <dbReference type="ChEBI" id="CHEBI:139493"/>
        <dbReference type="EC" id="3.2.1.113"/>
    </reaction>
</comment>
<organism evidence="24 25">
    <name type="scientific">Adineta steineri</name>
    <dbReference type="NCBI Taxonomy" id="433720"/>
    <lineage>
        <taxon>Eukaryota</taxon>
        <taxon>Metazoa</taxon>
        <taxon>Spiralia</taxon>
        <taxon>Gnathifera</taxon>
        <taxon>Rotifera</taxon>
        <taxon>Eurotatoria</taxon>
        <taxon>Bdelloidea</taxon>
        <taxon>Adinetida</taxon>
        <taxon>Adinetidae</taxon>
        <taxon>Adineta</taxon>
    </lineage>
</organism>
<comment type="catalytic activity">
    <reaction evidence="15">
        <text>N(4)-(alpha-D-Man-(1-&gt;2)-alpha-D-Man-(1-&gt;2)-alpha-D-Man-(1-&gt;3)-[alpha-D-Man-(1-&gt;3)-[alpha-D-Man-(1-&gt;2)-alpha-D-Man-(1-&gt;6)]-alpha-D-Man-(1-&gt;6)]-beta-D-Man-(1-&gt;4)-beta-D-GlcNAc-(1-&gt;4)-beta-D-GlcNAc)-L-asparaginyl-[protein] (N-glucan mannose isomer 8A1,2,3B1,3) + 3 H2O = N(4)-(alpha-D-Man-(1-&gt;3)-[alpha-D-Man-(1-&gt;3)-[alpha-D-Man-(1-&gt;6)]-alpha-D-Man-(1-&gt;6)]-beta-D-Man-(1-&gt;4)-beta-D-GlcNAc-(1-&gt;4)-beta-D-GlcNAc)-L-asparaginyl-[protein] (N-glucan mannose isomer 5A1,2) + 3 beta-D-mannose</text>
        <dbReference type="Rhea" id="RHEA:56028"/>
        <dbReference type="Rhea" id="RHEA-COMP:14358"/>
        <dbReference type="Rhea" id="RHEA-COMP:14367"/>
        <dbReference type="ChEBI" id="CHEBI:15377"/>
        <dbReference type="ChEBI" id="CHEBI:28563"/>
        <dbReference type="ChEBI" id="CHEBI:59087"/>
        <dbReference type="ChEBI" id="CHEBI:60628"/>
        <dbReference type="EC" id="3.2.1.113"/>
    </reaction>
</comment>
<comment type="subcellular location">
    <subcellularLocation>
        <location evidence="2">Endoplasmic reticulum membrane</location>
        <topology evidence="2">Single-pass type II membrane protein</topology>
    </subcellularLocation>
</comment>
<keyword evidence="11 22" id="KW-1133">Transmembrane helix</keyword>
<reference evidence="24" key="1">
    <citation type="submission" date="2021-02" db="EMBL/GenBank/DDBJ databases">
        <authorList>
            <person name="Nowell W R."/>
        </authorList>
    </citation>
    <scope>NUCLEOTIDE SEQUENCE</scope>
</reference>
<evidence type="ECO:0000256" key="14">
    <source>
        <dbReference type="ARBA" id="ARBA00023295"/>
    </source>
</evidence>
<evidence type="ECO:0000256" key="18">
    <source>
        <dbReference type="PIRSR" id="PIRSR601382-1"/>
    </source>
</evidence>
<dbReference type="InterPro" id="IPR050749">
    <property type="entry name" value="Glycosyl_Hydrolase_47"/>
</dbReference>
<keyword evidence="7 21" id="KW-0378">Hydrolase</keyword>
<keyword evidence="14 21" id="KW-0326">Glycosidase</keyword>
<dbReference type="Proteomes" id="UP000663845">
    <property type="component" value="Unassembled WGS sequence"/>
</dbReference>
<dbReference type="PANTHER" id="PTHR11742:SF55">
    <property type="entry name" value="ENDOPLASMIC RETICULUM MANNOSYL-OLIGOSACCHARIDE 1,2-ALPHA-MANNOSIDASE"/>
    <property type="match status" value="1"/>
</dbReference>
<comment type="caution">
    <text evidence="24">The sequence shown here is derived from an EMBL/GenBank/DDBJ whole genome shotgun (WGS) entry which is preliminary data.</text>
</comment>
<feature type="active site" description="Proton donor" evidence="18">
    <location>
        <position position="600"/>
    </location>
</feature>
<keyword evidence="10" id="KW-0735">Signal-anchor</keyword>
<evidence type="ECO:0000256" key="10">
    <source>
        <dbReference type="ARBA" id="ARBA00022968"/>
    </source>
</evidence>
<dbReference type="GO" id="GO:0005789">
    <property type="term" value="C:endoplasmic reticulum membrane"/>
    <property type="evidence" value="ECO:0007669"/>
    <property type="project" value="UniProtKB-SubCell"/>
</dbReference>
<dbReference type="AlphaFoldDB" id="A0A819MIT7"/>